<dbReference type="SMART" id="SM00448">
    <property type="entry name" value="REC"/>
    <property type="match status" value="1"/>
</dbReference>
<keyword evidence="1 3" id="KW-0238">DNA-binding</keyword>
<dbReference type="InterPro" id="IPR049767">
    <property type="entry name" value="RppA"/>
</dbReference>
<proteinExistence type="predicted"/>
<evidence type="ECO:0000256" key="3">
    <source>
        <dbReference type="PROSITE-ProRule" id="PRU01091"/>
    </source>
</evidence>
<dbReference type="PANTHER" id="PTHR48111:SF5">
    <property type="entry name" value="RESPONSE REGULATOR RPPA"/>
    <property type="match status" value="1"/>
</dbReference>
<dbReference type="Gene3D" id="3.40.50.2300">
    <property type="match status" value="1"/>
</dbReference>
<dbReference type="SMART" id="SM00862">
    <property type="entry name" value="Trans_reg_C"/>
    <property type="match status" value="1"/>
</dbReference>
<dbReference type="PROSITE" id="PS50110">
    <property type="entry name" value="RESPONSE_REGULATORY"/>
    <property type="match status" value="1"/>
</dbReference>
<evidence type="ECO:0000259" key="4">
    <source>
        <dbReference type="PROSITE" id="PS50110"/>
    </source>
</evidence>
<dbReference type="InterPro" id="IPR039420">
    <property type="entry name" value="WalR-like"/>
</dbReference>
<organism evidence="6 7">
    <name type="scientific">Gloeobacter morelensis MG652769</name>
    <dbReference type="NCBI Taxonomy" id="2781736"/>
    <lineage>
        <taxon>Bacteria</taxon>
        <taxon>Bacillati</taxon>
        <taxon>Cyanobacteriota</taxon>
        <taxon>Cyanophyceae</taxon>
        <taxon>Gloeobacterales</taxon>
        <taxon>Gloeobacteraceae</taxon>
        <taxon>Gloeobacter</taxon>
        <taxon>Gloeobacter morelensis</taxon>
    </lineage>
</organism>
<feature type="DNA-binding region" description="OmpR/PhoB-type" evidence="3">
    <location>
        <begin position="124"/>
        <end position="222"/>
    </location>
</feature>
<dbReference type="EMBL" id="CP063845">
    <property type="protein sequence ID" value="UFP96231.1"/>
    <property type="molecule type" value="Genomic_DNA"/>
</dbReference>
<dbReference type="Pfam" id="PF00486">
    <property type="entry name" value="Trans_reg_C"/>
    <property type="match status" value="1"/>
</dbReference>
<feature type="domain" description="Response regulatory" evidence="4">
    <location>
        <begin position="2"/>
        <end position="116"/>
    </location>
</feature>
<dbReference type="InterPro" id="IPR001789">
    <property type="entry name" value="Sig_transdc_resp-reg_receiver"/>
</dbReference>
<dbReference type="InterPro" id="IPR011006">
    <property type="entry name" value="CheY-like_superfamily"/>
</dbReference>
<feature type="modified residue" description="4-aspartylphosphate" evidence="2">
    <location>
        <position position="51"/>
    </location>
</feature>
<dbReference type="RefSeq" id="WP_230843476.1">
    <property type="nucleotide sequence ID" value="NZ_CP063845.1"/>
</dbReference>
<dbReference type="PROSITE" id="PS51755">
    <property type="entry name" value="OMPR_PHOB"/>
    <property type="match status" value="1"/>
</dbReference>
<evidence type="ECO:0000313" key="7">
    <source>
        <dbReference type="Proteomes" id="UP001054846"/>
    </source>
</evidence>
<evidence type="ECO:0000256" key="1">
    <source>
        <dbReference type="ARBA" id="ARBA00023125"/>
    </source>
</evidence>
<dbReference type="InterPro" id="IPR001867">
    <property type="entry name" value="OmpR/PhoB-type_DNA-bd"/>
</dbReference>
<protein>
    <submittedName>
        <fullName evidence="6">Response regulator transcription factor</fullName>
    </submittedName>
</protein>
<name>A0ABY3PRJ3_9CYAN</name>
<dbReference type="Gene3D" id="6.10.250.690">
    <property type="match status" value="1"/>
</dbReference>
<dbReference type="CDD" id="cd00383">
    <property type="entry name" value="trans_reg_C"/>
    <property type="match status" value="1"/>
</dbReference>
<dbReference type="SUPFAM" id="SSF52172">
    <property type="entry name" value="CheY-like"/>
    <property type="match status" value="1"/>
</dbReference>
<evidence type="ECO:0000313" key="6">
    <source>
        <dbReference type="EMBL" id="UFP96231.1"/>
    </source>
</evidence>
<sequence>MHLLLVEDEAELADPLAAMLKREGHVVETSYDGDHAWNLLSNHSYDLVILDWMLPGHSGLDLCRRLRARGHSVPVLMLTARDTIDNKLAGFEAGADDYLVKPFELRELLARVRALLRRPPERQTDELRLGDLVLNVSNKLARRAGRPIDLSAKEYQLLEYFMRHPGQLLTHEQILEHVWDSGAEPNSNVVAAQVKLLRRKIDKDADTALIHTVYGQGYRFGMP</sequence>
<dbReference type="Gene3D" id="1.10.10.10">
    <property type="entry name" value="Winged helix-like DNA-binding domain superfamily/Winged helix DNA-binding domain"/>
    <property type="match status" value="1"/>
</dbReference>
<feature type="domain" description="OmpR/PhoB-type" evidence="5">
    <location>
        <begin position="124"/>
        <end position="222"/>
    </location>
</feature>
<keyword evidence="7" id="KW-1185">Reference proteome</keyword>
<dbReference type="InterPro" id="IPR036388">
    <property type="entry name" value="WH-like_DNA-bd_sf"/>
</dbReference>
<dbReference type="Pfam" id="PF00072">
    <property type="entry name" value="Response_reg"/>
    <property type="match status" value="1"/>
</dbReference>
<reference evidence="6 7" key="1">
    <citation type="journal article" date="2021" name="Genome Biol. Evol.">
        <title>Complete Genome Sequencing of a Novel Gloeobacter Species from a Waterfall Cave in Mexico.</title>
        <authorList>
            <person name="Saw J.H."/>
            <person name="Cardona T."/>
            <person name="Montejano G."/>
        </authorList>
    </citation>
    <scope>NUCLEOTIDE SEQUENCE [LARGE SCALE GENOMIC DNA]</scope>
    <source>
        <strain evidence="6">MG652769</strain>
    </source>
</reference>
<dbReference type="NCBIfam" id="NF041734">
    <property type="entry name" value="resp_reg_RppA"/>
    <property type="match status" value="1"/>
</dbReference>
<dbReference type="CDD" id="cd17574">
    <property type="entry name" value="REC_OmpR"/>
    <property type="match status" value="1"/>
</dbReference>
<accession>A0ABY3PRJ3</accession>
<gene>
    <name evidence="6" type="ORF">ISF26_08505</name>
</gene>
<keyword evidence="2" id="KW-0597">Phosphoprotein</keyword>
<evidence type="ECO:0000256" key="2">
    <source>
        <dbReference type="PROSITE-ProRule" id="PRU00169"/>
    </source>
</evidence>
<dbReference type="Proteomes" id="UP001054846">
    <property type="component" value="Chromosome"/>
</dbReference>
<evidence type="ECO:0000259" key="5">
    <source>
        <dbReference type="PROSITE" id="PS51755"/>
    </source>
</evidence>
<dbReference type="PANTHER" id="PTHR48111">
    <property type="entry name" value="REGULATOR OF RPOS"/>
    <property type="match status" value="1"/>
</dbReference>